<dbReference type="GO" id="GO:0051707">
    <property type="term" value="P:response to other organism"/>
    <property type="evidence" value="ECO:0007669"/>
    <property type="project" value="UniProtKB-ARBA"/>
</dbReference>
<evidence type="ECO:0000259" key="7">
    <source>
        <dbReference type="Pfam" id="PF18052"/>
    </source>
</evidence>
<dbReference type="EMBL" id="CM007654">
    <property type="protein sequence ID" value="ONI14508.1"/>
    <property type="molecule type" value="Genomic_DNA"/>
</dbReference>
<dbReference type="PANTHER" id="PTHR36766:SF45">
    <property type="entry name" value="NB-ARC DOMAIN-CONTAINING PROTEIN"/>
    <property type="match status" value="1"/>
</dbReference>
<dbReference type="eggNOG" id="KOG4658">
    <property type="taxonomic scope" value="Eukaryota"/>
</dbReference>
<keyword evidence="3" id="KW-0547">Nucleotide-binding</keyword>
<dbReference type="InterPro" id="IPR041118">
    <property type="entry name" value="Rx_N"/>
</dbReference>
<evidence type="ECO:0000259" key="9">
    <source>
        <dbReference type="Pfam" id="PF23598"/>
    </source>
</evidence>
<dbReference type="SMART" id="SM00369">
    <property type="entry name" value="LRR_TYP"/>
    <property type="match status" value="2"/>
</dbReference>
<evidence type="ECO:0000256" key="3">
    <source>
        <dbReference type="ARBA" id="ARBA00022741"/>
    </source>
</evidence>
<dbReference type="Proteomes" id="UP000006882">
    <property type="component" value="Chromosome G4"/>
</dbReference>
<evidence type="ECO:0000313" key="11">
    <source>
        <dbReference type="Proteomes" id="UP000006882"/>
    </source>
</evidence>
<dbReference type="InterPro" id="IPR001611">
    <property type="entry name" value="Leu-rich_rpt"/>
</dbReference>
<sequence>MLIKPAGALILSCMVRSRKTVWRTHQPQIRYFLKIDLEFALKTYSAYKLGRRKGTPQHKQLSPNQFFFINTAVNHFLKLKIMAGALISLLLERLASTTYEYMEGDVKRVLNVKEDVEKFTRTLRVIQAVLEDAEQRQVTDQAVKIWLDELKDISYQMVDVLDEWNTNILKQQVEKQEREGDPNALVTRKKVRFSSFSPYFCLGKIKDHLLHDIALKIKDLNDKLTEIYEERKKYQFLSKELGIQQPQQPQRPQTASFVDISEIFGRENEKKDLITHLLSDSSAEGKGFLIIPIVGMGGMGKTTLTQLAYNDDRVKTHFELRKWVCVSDPFDEIKIAKAIIGKNAPNSNELDEVLQCMSTSIQGKRFLLVLDDVWTDDPKKWEQLKVPLIQNGAKGNRILVTTRKHEVADMMRATRNKINLGELNDECCLSIFNHMAFWDRDVHEFGDISKEIVKKCKGLPLAAKTLGSLMQNKTKMGEWKEVLHSKIWDLEKVEQEVFQPLFLSYNDLAPTIKCCLLYCATFPKDHKFERDDLIKLWMAQDYVISKGNKEKGTTGDAVFDNLVARSFFQDFERDPDTGTIIGCKMHDIVHDFVQFLTKNECLIIDHGEEITSESKVFGDKVRHLTLRYIPEGPLPLFISSYNCKNLRTLATFDSRITTIDPNLILQLKCLRTLNLSRNSIEELPKEIGELIHLRHIDLSSNHILKKLPDTICGLYNLSTLRLVGCSKLTKLPENMGNLINLKHLYVKYCGLLESFPKVIGRLTSLQTLDVCPCGGDKDEAFQIGDLRNLNLEGSLEIQLRGDATDKSEVEKAQLWDKKLFNLTVNFAGRTNSSSSSSSVEILNALRPHPDLESLGIGYHNGTTWPNWIQSLHNLRFLTVAGGTLCEFWPLGKLECIERLELYRMEGVKKVGVEFLGLEDQTSFRIRSPQILFPKLKQLYFYGMSNWEEWEGVEEWTKEDSEITIMPCLSELIIEDCELLKALPDFIFKTPLRTLDITKCRRLAEHYEEGNGEWAKISAKIPNIRICSR</sequence>
<dbReference type="SUPFAM" id="SSF52058">
    <property type="entry name" value="L domain-like"/>
    <property type="match status" value="1"/>
</dbReference>
<dbReference type="Gene3D" id="3.40.50.300">
    <property type="entry name" value="P-loop containing nucleotide triphosphate hydrolases"/>
    <property type="match status" value="1"/>
</dbReference>
<evidence type="ECO:0000259" key="8">
    <source>
        <dbReference type="Pfam" id="PF23559"/>
    </source>
</evidence>
<feature type="domain" description="Disease resistance protein winged helix" evidence="8">
    <location>
        <begin position="522"/>
        <end position="593"/>
    </location>
</feature>
<dbReference type="Gramene" id="ONI14508">
    <property type="protein sequence ID" value="ONI14508"/>
    <property type="gene ID" value="PRUPE_4G284000"/>
</dbReference>
<dbReference type="STRING" id="3760.A0A251PSG0"/>
<feature type="domain" description="Disease resistance N-terminal" evidence="7">
    <location>
        <begin position="87"/>
        <end position="177"/>
    </location>
</feature>
<keyword evidence="4" id="KW-0611">Plant defense</keyword>
<evidence type="ECO:0000313" key="10">
    <source>
        <dbReference type="EMBL" id="ONI14507.1"/>
    </source>
</evidence>
<dbReference type="InterPro" id="IPR036388">
    <property type="entry name" value="WH-like_DNA-bd_sf"/>
</dbReference>
<evidence type="ECO:0000256" key="4">
    <source>
        <dbReference type="ARBA" id="ARBA00022821"/>
    </source>
</evidence>
<dbReference type="GO" id="GO:0006952">
    <property type="term" value="P:defense response"/>
    <property type="evidence" value="ECO:0007669"/>
    <property type="project" value="UniProtKB-KW"/>
</dbReference>
<dbReference type="FunFam" id="1.10.10.10:FF:000322">
    <property type="entry name" value="Probable disease resistance protein At1g63360"/>
    <property type="match status" value="1"/>
</dbReference>
<dbReference type="SUPFAM" id="SSF52540">
    <property type="entry name" value="P-loop containing nucleoside triphosphate hydrolases"/>
    <property type="match status" value="1"/>
</dbReference>
<dbReference type="AlphaFoldDB" id="A0A251PSG0"/>
<dbReference type="PROSITE" id="PS51450">
    <property type="entry name" value="LRR"/>
    <property type="match status" value="1"/>
</dbReference>
<keyword evidence="1" id="KW-0433">Leucine-rich repeat</keyword>
<feature type="domain" description="Disease resistance R13L4/SHOC-2-like LRR" evidence="9">
    <location>
        <begin position="646"/>
        <end position="945"/>
    </location>
</feature>
<keyword evidence="11" id="KW-1185">Reference proteome</keyword>
<dbReference type="Gene3D" id="1.10.8.430">
    <property type="entry name" value="Helical domain of apoptotic protease-activating factors"/>
    <property type="match status" value="1"/>
</dbReference>
<dbReference type="GO" id="GO:0005524">
    <property type="term" value="F:ATP binding"/>
    <property type="evidence" value="ECO:0007669"/>
    <property type="project" value="UniProtKB-KW"/>
</dbReference>
<dbReference type="FunFam" id="3.40.50.300:FF:001091">
    <property type="entry name" value="Probable disease resistance protein At1g61300"/>
    <property type="match status" value="1"/>
</dbReference>
<dbReference type="Pfam" id="PF23598">
    <property type="entry name" value="LRR_14"/>
    <property type="match status" value="1"/>
</dbReference>
<reference evidence="10 11" key="1">
    <citation type="journal article" date="2013" name="Nat. Genet.">
        <title>The high-quality draft genome of peach (Prunus persica) identifies unique patterns of genetic diversity, domestication and genome evolution.</title>
        <authorList>
            <consortium name="International Peach Genome Initiative"/>
            <person name="Verde I."/>
            <person name="Abbott A.G."/>
            <person name="Scalabrin S."/>
            <person name="Jung S."/>
            <person name="Shu S."/>
            <person name="Marroni F."/>
            <person name="Zhebentyayeva T."/>
            <person name="Dettori M.T."/>
            <person name="Grimwood J."/>
            <person name="Cattonaro F."/>
            <person name="Zuccolo A."/>
            <person name="Rossini L."/>
            <person name="Jenkins J."/>
            <person name="Vendramin E."/>
            <person name="Meisel L.A."/>
            <person name="Decroocq V."/>
            <person name="Sosinski B."/>
            <person name="Prochnik S."/>
            <person name="Mitros T."/>
            <person name="Policriti A."/>
            <person name="Cipriani G."/>
            <person name="Dondini L."/>
            <person name="Ficklin S."/>
            <person name="Goodstein D.M."/>
            <person name="Xuan P."/>
            <person name="Del Fabbro C."/>
            <person name="Aramini V."/>
            <person name="Copetti D."/>
            <person name="Gonzalez S."/>
            <person name="Horner D.S."/>
            <person name="Falchi R."/>
            <person name="Lucas S."/>
            <person name="Mica E."/>
            <person name="Maldonado J."/>
            <person name="Lazzari B."/>
            <person name="Bielenberg D."/>
            <person name="Pirona R."/>
            <person name="Miculan M."/>
            <person name="Barakat A."/>
            <person name="Testolin R."/>
            <person name="Stella A."/>
            <person name="Tartarini S."/>
            <person name="Tonutti P."/>
            <person name="Arus P."/>
            <person name="Orellana A."/>
            <person name="Wells C."/>
            <person name="Main D."/>
            <person name="Vizzotto G."/>
            <person name="Silva H."/>
            <person name="Salamini F."/>
            <person name="Schmutz J."/>
            <person name="Morgante M."/>
            <person name="Rokhsar D.S."/>
        </authorList>
    </citation>
    <scope>NUCLEOTIDE SEQUENCE [LARGE SCALE GENOMIC DNA]</scope>
    <source>
        <strain evidence="11">cv. Nemared</strain>
    </source>
</reference>
<dbReference type="Gene3D" id="1.10.10.10">
    <property type="entry name" value="Winged helix-like DNA-binding domain superfamily/Winged helix DNA-binding domain"/>
    <property type="match status" value="1"/>
</dbReference>
<gene>
    <name evidence="10" type="ORF">PRUPE_4G284000</name>
</gene>
<dbReference type="Gene3D" id="3.80.10.10">
    <property type="entry name" value="Ribonuclease Inhibitor"/>
    <property type="match status" value="1"/>
</dbReference>
<dbReference type="PRINTS" id="PR00364">
    <property type="entry name" value="DISEASERSIST"/>
</dbReference>
<dbReference type="InterPro" id="IPR032675">
    <property type="entry name" value="LRR_dom_sf"/>
</dbReference>
<dbReference type="InterPro" id="IPR002182">
    <property type="entry name" value="NB-ARC"/>
</dbReference>
<keyword evidence="5" id="KW-0067">ATP-binding</keyword>
<evidence type="ECO:0000256" key="2">
    <source>
        <dbReference type="ARBA" id="ARBA00022737"/>
    </source>
</evidence>
<dbReference type="InterPro" id="IPR027417">
    <property type="entry name" value="P-loop_NTPase"/>
</dbReference>
<dbReference type="InterPro" id="IPR042197">
    <property type="entry name" value="Apaf_helical"/>
</dbReference>
<evidence type="ECO:0000256" key="5">
    <source>
        <dbReference type="ARBA" id="ARBA00022840"/>
    </source>
</evidence>
<dbReference type="PANTHER" id="PTHR36766">
    <property type="entry name" value="PLANT BROAD-SPECTRUM MILDEW RESISTANCE PROTEIN RPW8"/>
    <property type="match status" value="1"/>
</dbReference>
<dbReference type="InterPro" id="IPR058922">
    <property type="entry name" value="WHD_DRP"/>
</dbReference>
<dbReference type="Gene3D" id="1.20.5.4130">
    <property type="match status" value="1"/>
</dbReference>
<protein>
    <submittedName>
        <fullName evidence="10">Uncharacterized protein</fullName>
    </submittedName>
</protein>
<organism evidence="10 11">
    <name type="scientific">Prunus persica</name>
    <name type="common">Peach</name>
    <name type="synonym">Amygdalus persica</name>
    <dbReference type="NCBI Taxonomy" id="3760"/>
    <lineage>
        <taxon>Eukaryota</taxon>
        <taxon>Viridiplantae</taxon>
        <taxon>Streptophyta</taxon>
        <taxon>Embryophyta</taxon>
        <taxon>Tracheophyta</taxon>
        <taxon>Spermatophyta</taxon>
        <taxon>Magnoliopsida</taxon>
        <taxon>eudicotyledons</taxon>
        <taxon>Gunneridae</taxon>
        <taxon>Pentapetalae</taxon>
        <taxon>rosids</taxon>
        <taxon>fabids</taxon>
        <taxon>Rosales</taxon>
        <taxon>Rosaceae</taxon>
        <taxon>Amygdaloideae</taxon>
        <taxon>Amygdaleae</taxon>
        <taxon>Prunus</taxon>
    </lineage>
</organism>
<proteinExistence type="predicted"/>
<keyword evidence="2" id="KW-0677">Repeat</keyword>
<dbReference type="Pfam" id="PF00931">
    <property type="entry name" value="NB-ARC"/>
    <property type="match status" value="1"/>
</dbReference>
<accession>A0A251PSG0</accession>
<evidence type="ECO:0000259" key="6">
    <source>
        <dbReference type="Pfam" id="PF00931"/>
    </source>
</evidence>
<dbReference type="InterPro" id="IPR003591">
    <property type="entry name" value="Leu-rich_rpt_typical-subtyp"/>
</dbReference>
<feature type="domain" description="NB-ARC" evidence="6">
    <location>
        <begin position="267"/>
        <end position="438"/>
    </location>
</feature>
<dbReference type="Pfam" id="PF18052">
    <property type="entry name" value="Rx_N"/>
    <property type="match status" value="1"/>
</dbReference>
<reference evidence="10" key="2">
    <citation type="submission" date="2016-12" db="EMBL/GenBank/DDBJ databases">
        <title>WGS assembly of Prunus persica.</title>
        <authorList>
            <person name="Verde I."/>
            <person name="Jenkins J."/>
            <person name="Dondini L."/>
            <person name="Micali S."/>
            <person name="Pagliarani G."/>
            <person name="Vendramin E."/>
            <person name="Paris R."/>
            <person name="Aramini V."/>
            <person name="Gazza L."/>
            <person name="Rossini L."/>
            <person name="Bassi D."/>
            <person name="Troggio M."/>
            <person name="Shu S."/>
            <person name="Grimwood J.H."/>
            <person name="Tartarini S."/>
            <person name="Dettori M.T."/>
            <person name="Schmutz J."/>
        </authorList>
    </citation>
    <scope>NUCLEOTIDE SEQUENCE</scope>
</reference>
<dbReference type="Pfam" id="PF23559">
    <property type="entry name" value="WHD_DRP"/>
    <property type="match status" value="1"/>
</dbReference>
<dbReference type="EMBL" id="CM007654">
    <property type="protein sequence ID" value="ONI14507.1"/>
    <property type="molecule type" value="Genomic_DNA"/>
</dbReference>
<dbReference type="InterPro" id="IPR055414">
    <property type="entry name" value="LRR_R13L4/SHOC2-like"/>
</dbReference>
<name>A0A251PSG0_PRUPE</name>
<dbReference type="GO" id="GO:0043531">
    <property type="term" value="F:ADP binding"/>
    <property type="evidence" value="ECO:0007669"/>
    <property type="project" value="InterPro"/>
</dbReference>
<evidence type="ECO:0000256" key="1">
    <source>
        <dbReference type="ARBA" id="ARBA00022614"/>
    </source>
</evidence>
<dbReference type="Gramene" id="ONI14507">
    <property type="protein sequence ID" value="ONI14507"/>
    <property type="gene ID" value="PRUPE_4G284000"/>
</dbReference>